<dbReference type="SUPFAM" id="SSF51197">
    <property type="entry name" value="Clavaminate synthase-like"/>
    <property type="match status" value="1"/>
</dbReference>
<dbReference type="HOGENOM" id="CLU_010119_6_6_1"/>
<dbReference type="Pfam" id="PF03171">
    <property type="entry name" value="2OG-FeII_Oxy"/>
    <property type="match status" value="1"/>
</dbReference>
<dbReference type="InterPro" id="IPR050231">
    <property type="entry name" value="Iron_ascorbate_oxido_reductase"/>
</dbReference>
<dbReference type="Proteomes" id="UP000014074">
    <property type="component" value="Unassembled WGS sequence"/>
</dbReference>
<dbReference type="OrthoDB" id="288590at2759"/>
<name>R8BLJ7_PHAM7</name>
<dbReference type="InterPro" id="IPR044861">
    <property type="entry name" value="IPNS-like_FE2OG_OXY"/>
</dbReference>
<dbReference type="AlphaFoldDB" id="R8BLJ7"/>
<sequence>MLHYPPSDNLPGTWGAGAHTDVGCLTLLFQRDGGDGLEICPGRENVNSKAIGDTFFPLPAKTGPIVVNIGDMLMSWSDDRFKATYHRVRAMEGESPSRYSIAYFNQGRKDFLFQGPQKKYPAITCGDYIQSYTVAQFSDKGNRSGTTGIAQGPAMVAVKN</sequence>
<dbReference type="InterPro" id="IPR005123">
    <property type="entry name" value="Oxoglu/Fe-dep_dioxygenase_dom"/>
</dbReference>
<protein>
    <submittedName>
        <fullName evidence="3">Putative gibberellin 20-protein</fullName>
    </submittedName>
</protein>
<keyword evidence="4" id="KW-1185">Reference proteome</keyword>
<dbReference type="PROSITE" id="PS51471">
    <property type="entry name" value="FE2OG_OXY"/>
    <property type="match status" value="1"/>
</dbReference>
<evidence type="ECO:0000313" key="3">
    <source>
        <dbReference type="EMBL" id="EOO00224.1"/>
    </source>
</evidence>
<reference evidence="4" key="1">
    <citation type="journal article" date="2013" name="Genome Announc.">
        <title>Draft genome sequence of the ascomycete Phaeoacremonium aleophilum strain UCR-PA7, a causal agent of the esca disease complex in grapevines.</title>
        <authorList>
            <person name="Blanco-Ulate B."/>
            <person name="Rolshausen P."/>
            <person name="Cantu D."/>
        </authorList>
    </citation>
    <scope>NUCLEOTIDE SEQUENCE [LARGE SCALE GENOMIC DNA]</scope>
    <source>
        <strain evidence="4">UCR-PA7</strain>
    </source>
</reference>
<dbReference type="EMBL" id="KB933101">
    <property type="protein sequence ID" value="EOO00224.1"/>
    <property type="molecule type" value="Genomic_DNA"/>
</dbReference>
<dbReference type="KEGG" id="tmn:UCRPA7_4283"/>
<comment type="similarity">
    <text evidence="1">Belongs to the iron/ascorbate-dependent oxidoreductase family.</text>
</comment>
<accession>R8BLJ7</accession>
<dbReference type="RefSeq" id="XP_007915047.1">
    <property type="nucleotide sequence ID" value="XM_007916856.1"/>
</dbReference>
<evidence type="ECO:0000259" key="2">
    <source>
        <dbReference type="PROSITE" id="PS51471"/>
    </source>
</evidence>
<dbReference type="eggNOG" id="KOG0143">
    <property type="taxonomic scope" value="Eukaryota"/>
</dbReference>
<feature type="domain" description="Fe2OG dioxygenase" evidence="2">
    <location>
        <begin position="1"/>
        <end position="107"/>
    </location>
</feature>
<dbReference type="GeneID" id="19324718"/>
<proteinExistence type="inferred from homology"/>
<dbReference type="Gene3D" id="2.60.120.330">
    <property type="entry name" value="B-lactam Antibiotic, Isopenicillin N Synthase, Chain"/>
    <property type="match status" value="1"/>
</dbReference>
<dbReference type="PANTHER" id="PTHR47990">
    <property type="entry name" value="2-OXOGLUTARATE (2OG) AND FE(II)-DEPENDENT OXYGENASE SUPERFAMILY PROTEIN-RELATED"/>
    <property type="match status" value="1"/>
</dbReference>
<gene>
    <name evidence="3" type="ORF">UCRPA7_4283</name>
</gene>
<dbReference type="InterPro" id="IPR027443">
    <property type="entry name" value="IPNS-like_sf"/>
</dbReference>
<evidence type="ECO:0000313" key="4">
    <source>
        <dbReference type="Proteomes" id="UP000014074"/>
    </source>
</evidence>
<evidence type="ECO:0000256" key="1">
    <source>
        <dbReference type="ARBA" id="ARBA00008056"/>
    </source>
</evidence>
<organism evidence="3 4">
    <name type="scientific">Phaeoacremonium minimum (strain UCR-PA7)</name>
    <name type="common">Esca disease fungus</name>
    <name type="synonym">Togninia minima</name>
    <dbReference type="NCBI Taxonomy" id="1286976"/>
    <lineage>
        <taxon>Eukaryota</taxon>
        <taxon>Fungi</taxon>
        <taxon>Dikarya</taxon>
        <taxon>Ascomycota</taxon>
        <taxon>Pezizomycotina</taxon>
        <taxon>Sordariomycetes</taxon>
        <taxon>Sordariomycetidae</taxon>
        <taxon>Togniniales</taxon>
        <taxon>Togniniaceae</taxon>
        <taxon>Phaeoacremonium</taxon>
    </lineage>
</organism>